<dbReference type="EMBL" id="CVQH01024517">
    <property type="protein sequence ID" value="CRK36991.1"/>
    <property type="molecule type" value="Genomic_DNA"/>
</dbReference>
<reference evidence="2 3" key="1">
    <citation type="submission" date="2015-05" db="EMBL/GenBank/DDBJ databases">
        <authorList>
            <person name="Wang D.B."/>
            <person name="Wang M."/>
        </authorList>
    </citation>
    <scope>NUCLEOTIDE SEQUENCE [LARGE SCALE GENOMIC DNA]</scope>
    <source>
        <strain evidence="2">VL1</strain>
    </source>
</reference>
<name>A0A0G4MRY2_VERLO</name>
<gene>
    <name evidence="2" type="ORF">BN1708_020191</name>
</gene>
<dbReference type="Proteomes" id="UP000044602">
    <property type="component" value="Unassembled WGS sequence"/>
</dbReference>
<protein>
    <submittedName>
        <fullName evidence="2">Uncharacterized protein</fullName>
    </submittedName>
</protein>
<feature type="region of interest" description="Disordered" evidence="1">
    <location>
        <begin position="1"/>
        <end position="98"/>
    </location>
</feature>
<dbReference type="AlphaFoldDB" id="A0A0G4MRY2"/>
<evidence type="ECO:0000256" key="1">
    <source>
        <dbReference type="SAM" id="MobiDB-lite"/>
    </source>
</evidence>
<feature type="non-terminal residue" evidence="2">
    <location>
        <position position="98"/>
    </location>
</feature>
<feature type="compositionally biased region" description="Basic and acidic residues" evidence="1">
    <location>
        <begin position="75"/>
        <end position="86"/>
    </location>
</feature>
<accession>A0A0G4MRY2</accession>
<keyword evidence="3" id="KW-1185">Reference proteome</keyword>
<sequence length="98" mass="10436">DLVPDAGLPPGVPRQARAPRQRQGRQDAALLAHVHARQEPRAAHGAVVGHPGLGHNAAADGRQHHGGGPVGRHHHDVDPRVRDAPPRLRAPLQPDRPC</sequence>
<evidence type="ECO:0000313" key="3">
    <source>
        <dbReference type="Proteomes" id="UP000044602"/>
    </source>
</evidence>
<organism evidence="2 3">
    <name type="scientific">Verticillium longisporum</name>
    <name type="common">Verticillium dahliae var. longisporum</name>
    <dbReference type="NCBI Taxonomy" id="100787"/>
    <lineage>
        <taxon>Eukaryota</taxon>
        <taxon>Fungi</taxon>
        <taxon>Dikarya</taxon>
        <taxon>Ascomycota</taxon>
        <taxon>Pezizomycotina</taxon>
        <taxon>Sordariomycetes</taxon>
        <taxon>Hypocreomycetidae</taxon>
        <taxon>Glomerellales</taxon>
        <taxon>Plectosphaerellaceae</taxon>
        <taxon>Verticillium</taxon>
    </lineage>
</organism>
<proteinExistence type="predicted"/>
<feature type="non-terminal residue" evidence="2">
    <location>
        <position position="1"/>
    </location>
</feature>
<evidence type="ECO:0000313" key="2">
    <source>
        <dbReference type="EMBL" id="CRK36991.1"/>
    </source>
</evidence>